<reference evidence="1" key="1">
    <citation type="submission" date="2014-09" db="EMBL/GenBank/DDBJ databases">
        <authorList>
            <person name="Magalhaes I.L.F."/>
            <person name="Oliveira U."/>
            <person name="Santos F.R."/>
            <person name="Vidigal T.H.D.A."/>
            <person name="Brescovit A.D."/>
            <person name="Santos A.J."/>
        </authorList>
    </citation>
    <scope>NUCLEOTIDE SEQUENCE</scope>
    <source>
        <tissue evidence="1">Shoot tissue taken approximately 20 cm above the soil surface</tissue>
    </source>
</reference>
<name>A0A0A8ZY69_ARUDO</name>
<dbReference type="EMBL" id="GBRH01256200">
    <property type="protein sequence ID" value="JAD41695.1"/>
    <property type="molecule type" value="Transcribed_RNA"/>
</dbReference>
<evidence type="ECO:0000313" key="1">
    <source>
        <dbReference type="EMBL" id="JAD41695.1"/>
    </source>
</evidence>
<accession>A0A0A8ZY69</accession>
<reference evidence="1" key="2">
    <citation type="journal article" date="2015" name="Data Brief">
        <title>Shoot transcriptome of the giant reed, Arundo donax.</title>
        <authorList>
            <person name="Barrero R.A."/>
            <person name="Guerrero F.D."/>
            <person name="Moolhuijzen P."/>
            <person name="Goolsby J.A."/>
            <person name="Tidwell J."/>
            <person name="Bellgard S.E."/>
            <person name="Bellgard M.I."/>
        </authorList>
    </citation>
    <scope>NUCLEOTIDE SEQUENCE</scope>
    <source>
        <tissue evidence="1">Shoot tissue taken approximately 20 cm above the soil surface</tissue>
    </source>
</reference>
<proteinExistence type="predicted"/>
<protein>
    <submittedName>
        <fullName evidence="1">Uncharacterized protein</fullName>
    </submittedName>
</protein>
<dbReference type="AlphaFoldDB" id="A0A0A8ZY69"/>
<organism evidence="1">
    <name type="scientific">Arundo donax</name>
    <name type="common">Giant reed</name>
    <name type="synonym">Donax arundinaceus</name>
    <dbReference type="NCBI Taxonomy" id="35708"/>
    <lineage>
        <taxon>Eukaryota</taxon>
        <taxon>Viridiplantae</taxon>
        <taxon>Streptophyta</taxon>
        <taxon>Embryophyta</taxon>
        <taxon>Tracheophyta</taxon>
        <taxon>Spermatophyta</taxon>
        <taxon>Magnoliopsida</taxon>
        <taxon>Liliopsida</taxon>
        <taxon>Poales</taxon>
        <taxon>Poaceae</taxon>
        <taxon>PACMAD clade</taxon>
        <taxon>Arundinoideae</taxon>
        <taxon>Arundineae</taxon>
        <taxon>Arundo</taxon>
    </lineage>
</organism>
<sequence>MQSVSVPFLVTWYHGITICKSYAALVK</sequence>